<name>A0A6A6EYS5_9PEZI</name>
<feature type="binding site" evidence="9">
    <location>
        <position position="224"/>
    </location>
    <ligand>
        <name>S-adenosyl-L-methionine</name>
        <dbReference type="ChEBI" id="CHEBI:59789"/>
    </ligand>
</feature>
<evidence type="ECO:0000256" key="4">
    <source>
        <dbReference type="ARBA" id="ARBA00017497"/>
    </source>
</evidence>
<dbReference type="EC" id="2.1.1.233" evidence="3 8"/>
<keyword evidence="12" id="KW-1185">Reference proteome</keyword>
<accession>A0A6A6EYS5</accession>
<feature type="binding site" evidence="9">
    <location>
        <position position="93"/>
    </location>
    <ligand>
        <name>S-adenosyl-L-methionine</name>
        <dbReference type="ChEBI" id="CHEBI:59789"/>
    </ligand>
</feature>
<feature type="region of interest" description="Disordered" evidence="10">
    <location>
        <begin position="1"/>
        <end position="49"/>
    </location>
</feature>
<feature type="binding site" evidence="9">
    <location>
        <position position="119"/>
    </location>
    <ligand>
        <name>S-adenosyl-L-methionine</name>
        <dbReference type="ChEBI" id="CHEBI:59789"/>
    </ligand>
</feature>
<dbReference type="EMBL" id="ML994610">
    <property type="protein sequence ID" value="KAF2195280.1"/>
    <property type="molecule type" value="Genomic_DNA"/>
</dbReference>
<dbReference type="Gene3D" id="3.40.50.150">
    <property type="entry name" value="Vaccinia Virus protein VP39"/>
    <property type="match status" value="1"/>
</dbReference>
<comment type="catalytic activity">
    <reaction evidence="1 8">
        <text>[phosphatase 2A protein]-C-terminal L-leucine + S-adenosyl-L-methionine = [phosphatase 2A protein]-C-terminal L-leucine methyl ester + S-adenosyl-L-homocysteine</text>
        <dbReference type="Rhea" id="RHEA:48544"/>
        <dbReference type="Rhea" id="RHEA-COMP:12134"/>
        <dbReference type="Rhea" id="RHEA-COMP:12135"/>
        <dbReference type="ChEBI" id="CHEBI:57856"/>
        <dbReference type="ChEBI" id="CHEBI:59789"/>
        <dbReference type="ChEBI" id="CHEBI:90516"/>
        <dbReference type="ChEBI" id="CHEBI:90517"/>
        <dbReference type="EC" id="2.1.1.233"/>
    </reaction>
</comment>
<dbReference type="PANTHER" id="PTHR13600">
    <property type="entry name" value="LEUCINE CARBOXYL METHYLTRANSFERASE"/>
    <property type="match status" value="1"/>
</dbReference>
<proteinExistence type="inferred from homology"/>
<dbReference type="Proteomes" id="UP000800200">
    <property type="component" value="Unassembled WGS sequence"/>
</dbReference>
<dbReference type="GO" id="GO:0018423">
    <property type="term" value="F:protein C-terminal leucine carboxyl O-methyltransferase activity"/>
    <property type="evidence" value="ECO:0007669"/>
    <property type="project" value="UniProtKB-EC"/>
</dbReference>
<dbReference type="SUPFAM" id="SSF53335">
    <property type="entry name" value="S-adenosyl-L-methionine-dependent methyltransferases"/>
    <property type="match status" value="1"/>
</dbReference>
<evidence type="ECO:0000256" key="8">
    <source>
        <dbReference type="PIRNR" id="PIRNR016305"/>
    </source>
</evidence>
<dbReference type="PIRSF" id="PIRSF016305">
    <property type="entry name" value="LCM_mtfrase"/>
    <property type="match status" value="1"/>
</dbReference>
<evidence type="ECO:0000256" key="1">
    <source>
        <dbReference type="ARBA" id="ARBA00000724"/>
    </source>
</evidence>
<dbReference type="AlphaFoldDB" id="A0A6A6EYS5"/>
<dbReference type="Pfam" id="PF04072">
    <property type="entry name" value="LCM"/>
    <property type="match status" value="1"/>
</dbReference>
<evidence type="ECO:0000256" key="5">
    <source>
        <dbReference type="ARBA" id="ARBA00022603"/>
    </source>
</evidence>
<keyword evidence="5 8" id="KW-0489">Methyltransferase</keyword>
<evidence type="ECO:0000256" key="6">
    <source>
        <dbReference type="ARBA" id="ARBA00022679"/>
    </source>
</evidence>
<evidence type="ECO:0000256" key="3">
    <source>
        <dbReference type="ARBA" id="ARBA00012834"/>
    </source>
</evidence>
<dbReference type="OrthoDB" id="203237at2759"/>
<protein>
    <recommendedName>
        <fullName evidence="4 8">Leucine carboxyl methyltransferase 1</fullName>
        <ecNumber evidence="3 8">2.1.1.233</ecNumber>
    </recommendedName>
</protein>
<comment type="function">
    <text evidence="8">Methylates the carboxyl group of the C-terminal leucine residue of protein phosphatase 2A catalytic subunits to form alpha-leucine ester residues.</text>
</comment>
<dbReference type="GO" id="GO:0032259">
    <property type="term" value="P:methylation"/>
    <property type="evidence" value="ECO:0007669"/>
    <property type="project" value="UniProtKB-KW"/>
</dbReference>
<sequence length="386" mass="42588">MAAQEIPNLRTLLGNRRGGPSRGRERGRGFPGASHEGNGALKDNAVRNTDQDAASSRVSCVELGYLNDSYAKLFATQPVTRRLPLLNRGTYVRTSAIDLLVDQFLTTSPESPKQIISLGAGTDTRYFRLRDKYPNSQLIYHEIDFPTNTAAKLSSLQRHPQLYTKLTSNSPPNPLSVAPSATTYHSATYNLHACDLRTLTTSDAASAAPLPNVDPSIPTLLLSEMCLVYLQPSTVSAILLTFLQKYIPPPTPVALVLYEPILPQDAFGRTMISNLSTRNISLPTLNAYPTLSTQRQRMKSEGFMDGFKAADTDFIWRQWVSEDEKERVAGLEMLDELEELELLLKHYCIVWGWRDGGLEGDGLFTKAWQNVGEQEGGEPGDGLKAG</sequence>
<evidence type="ECO:0000256" key="9">
    <source>
        <dbReference type="PIRSR" id="PIRSR016305-1"/>
    </source>
</evidence>
<gene>
    <name evidence="11" type="ORF">K469DRAFT_649036</name>
</gene>
<feature type="binding site" evidence="9">
    <location>
        <begin position="195"/>
        <end position="196"/>
    </location>
    <ligand>
        <name>S-adenosyl-L-methionine</name>
        <dbReference type="ChEBI" id="CHEBI:59789"/>
    </ligand>
</feature>
<evidence type="ECO:0000313" key="12">
    <source>
        <dbReference type="Proteomes" id="UP000800200"/>
    </source>
</evidence>
<evidence type="ECO:0000256" key="10">
    <source>
        <dbReference type="SAM" id="MobiDB-lite"/>
    </source>
</evidence>
<comment type="similarity">
    <text evidence="2 8">Belongs to the methyltransferase superfamily. LCMT family.</text>
</comment>
<reference evidence="11" key="1">
    <citation type="journal article" date="2020" name="Stud. Mycol.">
        <title>101 Dothideomycetes genomes: a test case for predicting lifestyles and emergence of pathogens.</title>
        <authorList>
            <person name="Haridas S."/>
            <person name="Albert R."/>
            <person name="Binder M."/>
            <person name="Bloem J."/>
            <person name="Labutti K."/>
            <person name="Salamov A."/>
            <person name="Andreopoulos B."/>
            <person name="Baker S."/>
            <person name="Barry K."/>
            <person name="Bills G."/>
            <person name="Bluhm B."/>
            <person name="Cannon C."/>
            <person name="Castanera R."/>
            <person name="Culley D."/>
            <person name="Daum C."/>
            <person name="Ezra D."/>
            <person name="Gonzalez J."/>
            <person name="Henrissat B."/>
            <person name="Kuo A."/>
            <person name="Liang C."/>
            <person name="Lipzen A."/>
            <person name="Lutzoni F."/>
            <person name="Magnuson J."/>
            <person name="Mondo S."/>
            <person name="Nolan M."/>
            <person name="Ohm R."/>
            <person name="Pangilinan J."/>
            <person name="Park H.-J."/>
            <person name="Ramirez L."/>
            <person name="Alfaro M."/>
            <person name="Sun H."/>
            <person name="Tritt A."/>
            <person name="Yoshinaga Y."/>
            <person name="Zwiers L.-H."/>
            <person name="Turgeon B."/>
            <person name="Goodwin S."/>
            <person name="Spatafora J."/>
            <person name="Crous P."/>
            <person name="Grigoriev I."/>
        </authorList>
    </citation>
    <scope>NUCLEOTIDE SEQUENCE</scope>
    <source>
        <strain evidence="11">CBS 207.26</strain>
    </source>
</reference>
<dbReference type="InterPro" id="IPR029063">
    <property type="entry name" value="SAM-dependent_MTases_sf"/>
</dbReference>
<evidence type="ECO:0000256" key="2">
    <source>
        <dbReference type="ARBA" id="ARBA00010703"/>
    </source>
</evidence>
<dbReference type="InterPro" id="IPR007213">
    <property type="entry name" value="Ppm1/Ppm2/Tcmp"/>
</dbReference>
<dbReference type="PANTHER" id="PTHR13600:SF21">
    <property type="entry name" value="LEUCINE CARBOXYL METHYLTRANSFERASE 1"/>
    <property type="match status" value="1"/>
</dbReference>
<keyword evidence="6 8" id="KW-0808">Transferase</keyword>
<evidence type="ECO:0000313" key="11">
    <source>
        <dbReference type="EMBL" id="KAF2195280.1"/>
    </source>
</evidence>
<evidence type="ECO:0000256" key="7">
    <source>
        <dbReference type="ARBA" id="ARBA00022691"/>
    </source>
</evidence>
<dbReference type="InterPro" id="IPR016651">
    <property type="entry name" value="LCMT1"/>
</dbReference>
<organism evidence="11 12">
    <name type="scientific">Zopfia rhizophila CBS 207.26</name>
    <dbReference type="NCBI Taxonomy" id="1314779"/>
    <lineage>
        <taxon>Eukaryota</taxon>
        <taxon>Fungi</taxon>
        <taxon>Dikarya</taxon>
        <taxon>Ascomycota</taxon>
        <taxon>Pezizomycotina</taxon>
        <taxon>Dothideomycetes</taxon>
        <taxon>Dothideomycetes incertae sedis</taxon>
        <taxon>Zopfiaceae</taxon>
        <taxon>Zopfia</taxon>
    </lineage>
</organism>
<keyword evidence="7 8" id="KW-0949">S-adenosyl-L-methionine</keyword>